<keyword evidence="3" id="KW-0812">Transmembrane</keyword>
<name>M6Q1I8_9LEPT</name>
<comment type="caution">
    <text evidence="4">The sequence shown here is derived from an EMBL/GenBank/DDBJ whole genome shotgun (WGS) entry which is preliminary data.</text>
</comment>
<proteinExistence type="predicted"/>
<evidence type="ECO:0000256" key="1">
    <source>
        <dbReference type="SAM" id="Coils"/>
    </source>
</evidence>
<reference evidence="4 5" key="1">
    <citation type="submission" date="2013-01" db="EMBL/GenBank/DDBJ databases">
        <authorList>
            <person name="Harkins D.M."/>
            <person name="Durkin A.S."/>
            <person name="Brinkac L.M."/>
            <person name="Haft D.H."/>
            <person name="Selengut J.D."/>
            <person name="Sanka R."/>
            <person name="DePew J."/>
            <person name="Purushe J."/>
            <person name="Chanthongthip A."/>
            <person name="Lattana O."/>
            <person name="Phetsouvanh R."/>
            <person name="Newton P.N."/>
            <person name="Vinetz J.M."/>
            <person name="Sutton G.G."/>
            <person name="Nierman W.C."/>
            <person name="Fouts D.E."/>
        </authorList>
    </citation>
    <scope>NUCLEOTIDE SEQUENCE [LARGE SCALE GENOMIC DNA]</scope>
    <source>
        <strain evidence="4 5">UI 13098</strain>
    </source>
</reference>
<feature type="transmembrane region" description="Helical" evidence="3">
    <location>
        <begin position="150"/>
        <end position="168"/>
    </location>
</feature>
<feature type="coiled-coil region" evidence="1">
    <location>
        <begin position="2838"/>
        <end position="2865"/>
    </location>
</feature>
<evidence type="ECO:0000313" key="4">
    <source>
        <dbReference type="EMBL" id="EMN89401.1"/>
    </source>
</evidence>
<feature type="compositionally biased region" description="Low complexity" evidence="2">
    <location>
        <begin position="746"/>
        <end position="765"/>
    </location>
</feature>
<dbReference type="Proteomes" id="UP000012118">
    <property type="component" value="Unassembled WGS sequence"/>
</dbReference>
<feature type="coiled-coil region" evidence="1">
    <location>
        <begin position="769"/>
        <end position="803"/>
    </location>
</feature>
<keyword evidence="3" id="KW-1133">Transmembrane helix</keyword>
<gene>
    <name evidence="4" type="ORF">LEP1GSC108_4387</name>
</gene>
<feature type="region of interest" description="Disordered" evidence="2">
    <location>
        <begin position="738"/>
        <end position="765"/>
    </location>
</feature>
<evidence type="ECO:0008006" key="6">
    <source>
        <dbReference type="Google" id="ProtNLM"/>
    </source>
</evidence>
<sequence>MLNTDPSRSSQSAKSVSLFNSFRKKLFFPKNSFLEIDLNVCEEFLQKEETPKSDSNFFSQTFRKWNGGSSHTLFLRPEPSVRKLKRQTTEVERFVRMDLRGGSRTEQRPSVWGTMTLLDGLELLRGGIRVASDVSKEGLRLTSRRWTKTVALPMIFVFLFEFVFLPVFESGSLFADPFDQNFENKNKAKGRLESYYNAAEKTSDALEWQSIVESGKRILKAQWEANASLEIEKELKSFSGTSSAKEERRIQLENQKQTIAVEWESDLSEEILEKRGSWKANFNKQNFESYFTVDKKKEIRDALENLVKAADAAKNAATGDGTARLAAWDNAINAGIAGVRALWENNITSIKNGILISSTATALTGVEKVEFEKKLGEIESYYKNYFRLEENGMKLPARQGLIQSLNRDMDIAIAQEEDPTQLTELLIERTKQQLDPATGQLLNSLDDLGTIPTSYDDVSGSNAQEKILQALQDGQALWDQAIERLVVKKLEYDRVAEDKRVRNEDKWSKAYYVLLDAKAKWNEEINKQIEEGLKKWDESEVRLKENKQKALQELNQYLSISQEQYVAHLNGLQGTILSSADTIGSIVSNIAWYQDQIDKENRKSSPNSGLINTYQQEINKWTALRTQFRQYVAAVQNKIHDEDILGNNGGSGVLDDNGNSSDPYLYSSAEFEYRLAKAELDELEKKKNRAQAVWDYAEANVNVTNMPALQTELEAAKTAYETQQSAYLALLQQLNGTSPVGGGTQGTDPNSSSGSGSSTPPANTSLSELEAAKKLAEEKSIALTTAQAELELARKRFDQAKQLQILVMNSSPEFLGDIGSVNMGTYDPNAPNGGIKYEIYQADLQIAEAREKLKDNEKVYFSKNYDQANAKRTEDFFGDLWNRIQSFESSKEKLKLLEDAVSSPNQTLVQKVNLLLNPANLVLVSVFGNQGAAQVKSQLQGLVEALSKTVIDNENGNVEKQKLPFAVEKFSSSLDPILTRSDELLSQFDNTDKGNLSEFTTRMGNISSFLNSFTTNYNLNSGYLKIEDFNVWNSALSNSLSKWNENVTAFQTAKTDFSSALAAYKAYATSHVGSEDSLEYQLEVQKVTAAFGTYQEKTSSLEEYWDDLSTRTGHLRLEALDRLQKARTMVDMSTLDLATRKTLKAQIDSFKSTFSKKDSSGNELPDDVTALLTGTDSKFTSVAGSFSNYSTRYSYYRNTIDERSAIFAGMSGILIQALEGQRASVTAQKAQLGFLLDEAAGVEELQDTVSGVEETAKTEAAKLDARVAEILLSKLGNLGSDSSTRKFDPIYLGLTNEINSLYSVFTGSSEEILEIRARKIALDYIKNAGQTLTGIFADDGEYSKFQIDLNRMRDRSQATLSFYEDDHGYLNEADRISLRMSEDENDRRKVSEYFSFGSTFLFGNAVIQGTSAWLNLAGGMKSFSEAVKSGAILSGLRDDYFSDQESEANGLFQELTEAAGIGSYSSVDFYKDSIRSQTGVDQLDTAKINQKKAELAALIAGMSDPQAQLTQLIQSGNLTSVFGLLTGTNVKQDLVAWQKEIDDAKALFQTLDGNIQAPMTNLATQFDSLLNFFNTPAFAQMQSYADGVFQSVEALKGLEDSNLPIYDPVNDADGNSPYEQAPDQDGDAVGSANWTPTYVDANGKLPWQTGYDSAHLKISIAWTPTYRDANGKVPGQSGYNASNLKILGYTKPFENLNTDNLKSMRDSLKTALTEWNGVKSNAQAKLNVYKTSVNELLAFRALHPTDFADAEGGKYLTLVEKVRTDGLALTGSHSDTIAYFNGVSLKFQDLKSEQEFLTRTAKQILGLPINKILVPQKAVQFTFPPVVPPEPLELPLTSALRSDILSSNPGNYYTVSSSQRNIIQQITLLEYSKYKEIGPFSDYGSSGVSFFLGNLGSANNQLQVSAQTFAQNANAWASSVQNKNVPLNGLADRLDSLNDRIVYYTAGSGPNQIGQSDLIQVVANLRTFLLQKSLDGVEFNPALKAMVEAAGAFTDEIENIQYLQSYPSADKNVAKANLTAAQEAQKTLVEISQLADQLGNFLSSGAVYSNLGMVQSLLEKYDILKNKPMDQAKFETQFKSVLGNAYWQGAFEVYRDKLSAAQVFFTPQTQEKIDQLRENSWEVFKRNLANAYLTQRVGNPILSEFLTELKEGKFSVLGANQGVVEINSKFLGKAMTDSEILEVGEYLKPFDDMASIQRQGLVSDLETYLKDYDPELKEEMKTFSLVNQYSLIKNGIAQGNVYPDRELPPELKDFTIISTFEYYLSNTKEEITVTENGQPVKKMVKKYDSSSADSRRAAMSDLLLKLGPVHKKDANGTLVLDPQRQAQIEALTNEYLANYGSKNPSSYLDSQILKNFEAKAAYYAEKELRISQNADPNLPADQKKEELSYDDLQALTDWLVEAKFDPSTQTAVTETARMDFLLSHYYGEDTEDLSAEDLQKNPELAAFYGEGGKGYFSEMDAFFTNQGKTVLTTEEKDRFKLLSSGVTDAWGLWQYDPSSLIQRQVVLQNFGYANEYEDLVESLQTETKRLKTELAKANRNIQKEKYVNDYRNGLIHFDSYLSYLGVPTDNIASDVTTNEALAIQGRLRELEINAEQKLGGLFNLLENHKSAVFDQTPLADALPGDAIQTKADLNPGLRTAAKVMSSAYTLSDNVFTKDANGNYSFDGDFTNLKGRLDQALNVVSAGSVDYDQYAGTITSQSGLIATLKNTIETAGQSYVLLKAQLASGVNPATELNAATTAFNAANAKIEGATGLKKQFEDAQAAVTQKQNEYLAKETQVSNAYNTMLDAQDTFNEKAALYDYATLLEYSKHNVYQAENNNAPDAENNLPAGYIDTPKKMAEARYKAAKEAYDAKAKEVELLQKKMASQIGVGDLTTYVQNERAEAEKWALLAVKYNTAETLLRQKVADLKRQIGVQRTNLEGQLDRLYGIAPPNNKQSVGMMDSLEGSLDFGGSRYLKTEQWTRDRDRIAEGIISGRIGTMDVMTAYQWDYGQGITPDMQPYNLNSFLGKWGGTLGNDSYQSLPQRANAHMNSILFPAPETRGYRYGSGSSAATYDQAYGQALVNQTMVQVFFLNQLDLVCMGFCMLTMAYVNEINTYSSNRNQVNDAVSAIGAQGSTLKGLYSQLQELTDVDDTNQLLGVLGRPEFGLNAQDLAMIQKTNPGSNSLKDIVWKTSPTATNPLSFNDLVGSDGLRLAQQKAIHDQYGNYVRSGEYTAGGTTATAEKTDQYGRQTALMVGADEFLDAMGVLAEAQYQVARDAYYSKAENYTKQIGTGNDEKIAVKVDAKVVLQEREKFASDLLKKITRTTNGETIAYNVETNIYRTVLNDYMGESGVVSQIFNAELQQRGAEQKQQWNLKEQEFYNLKSDWIQNVSYLKQTGTKRWENMVQEFQGKWKDWRADFKAEHEANQKIYLDRIESTLEKKEAWTTSFLQKSNEQADELTMKEMYDSIAGLVTSMQENLPAGVSLNVNVNDILSNILSKKPGSISASLIDRASSIDTNFFLNEVKKYNFNDSGLKEQFKGMLKETNKLSQNLIILQTLESLRSLPEVFAKTIQQQNGAVEEQLNQTMAYGGFARVGATYIRTIKTASGGDEVQTLGTYQYYNYNPPTVFPEVKDSNGKSWDLGKPELLIDREKVPSASDLTVMVRLAKNKMNSDFEKVFNPKVQHNYEAERGLFDPSEVQASFNDYLEGVRNGETVSCLGKSAEQCAQSAMNSGFLVGEVAEGSFGEAQFNQFYIILKTKKEMDKRKGKMDAARHRKSGGMGRFYNQLGAIGEGFGEAVKGVVDFASAAGQTVVNMAKSGGREFIQASLDMATFNYSGAAKNFQTSAKNANSELVKGEKAMSRAGERALQGALYATSGAVDFVMFAAETFAEPFVTVLTLGMGNETMNGTFSEGNYELAKFRDTNKAQRHINELGMRTGAEMYANDAALDKVVTTTLAVTGIVGAILSFTPFAPIGVGLMAVSAVGTAGWKTFRGAYEGGSAGMLAGVVSGIANSALDATTNGVVGVNLSYSYANGFGAGVNIGTDNKTQLGGSIGLNYNAKSGAWGASVGLKMGLGQTDNQGNYSNWVDAGVHVNNIGRENQSQGLSATIRGQYNEKKGLSGSLGLSYDTQSGYGATVGLTSGLGPLLSVTPSWTVSEYGGLSSDVQYGFNKNLFGSLFDKPTNPEHSAANRNLLDDIVNGMGSIASGIGRGAQSVWDGLSGAVGGINGENLSNGWNAIKKALFGGDGGATVKPGPRPGTYVDEDGTVLVRDPKTGNLTPEWLVPNLQNTWSSKEIFDMFEPIHQDAVGNVLTGKTLKSLIEKIQNQQVIIDELQGDEDLHKHANTPKGGDKAHEIANAEAFVQENLTKAKAIIQEKGWNRLSANDINNLGEAMGNVIHVLTDATSPSHQGFQEFDNHSWNKYFKALEHVSKERFYPIEGSLERAKLEGSVKWVFDIVTGNTKTPEKFFNSESGYLNLPNKYYNPNLPTDAQLRRNIPFNVSPYLL</sequence>
<dbReference type="RefSeq" id="WP_004503768.1">
    <property type="nucleotide sequence ID" value="NZ_AHNU02000058.1"/>
</dbReference>
<accession>M6Q1I8</accession>
<organism evidence="4 5">
    <name type="scientific">Leptospira weilii str. UI 13098</name>
    <dbReference type="NCBI Taxonomy" id="1088542"/>
    <lineage>
        <taxon>Bacteria</taxon>
        <taxon>Pseudomonadati</taxon>
        <taxon>Spirochaetota</taxon>
        <taxon>Spirochaetia</taxon>
        <taxon>Leptospirales</taxon>
        <taxon>Leptospiraceae</taxon>
        <taxon>Leptospira</taxon>
    </lineage>
</organism>
<protein>
    <recommendedName>
        <fullName evidence="6">Intein C-terminal splicing domain-containing protein</fullName>
    </recommendedName>
</protein>
<keyword evidence="5" id="KW-1185">Reference proteome</keyword>
<feature type="coiled-coil region" evidence="1">
    <location>
        <begin position="666"/>
        <end position="700"/>
    </location>
</feature>
<keyword evidence="1" id="KW-0175">Coiled coil</keyword>
<feature type="coiled-coil region" evidence="1">
    <location>
        <begin position="533"/>
        <end position="564"/>
    </location>
</feature>
<evidence type="ECO:0000256" key="2">
    <source>
        <dbReference type="SAM" id="MobiDB-lite"/>
    </source>
</evidence>
<feature type="coiled-coil region" evidence="1">
    <location>
        <begin position="2513"/>
        <end position="2540"/>
    </location>
</feature>
<keyword evidence="3" id="KW-0472">Membrane</keyword>
<evidence type="ECO:0000256" key="3">
    <source>
        <dbReference type="SAM" id="Phobius"/>
    </source>
</evidence>
<dbReference type="EMBL" id="AHNU02000058">
    <property type="protein sequence ID" value="EMN89401.1"/>
    <property type="molecule type" value="Genomic_DNA"/>
</dbReference>
<evidence type="ECO:0000313" key="5">
    <source>
        <dbReference type="Proteomes" id="UP000012118"/>
    </source>
</evidence>